<dbReference type="Proteomes" id="UP000198286">
    <property type="component" value="Chromosome"/>
</dbReference>
<gene>
    <name evidence="3" type="ORF">MYCOZU2_05757</name>
</gene>
<dbReference type="InterPro" id="IPR054469">
    <property type="entry name" value="Pred_hydrolase_N"/>
</dbReference>
<accession>A0A7U5MQY3</accession>
<proteinExistence type="predicted"/>
<dbReference type="Pfam" id="PF22905">
    <property type="entry name" value="Hydro_N_hd"/>
    <property type="match status" value="1"/>
</dbReference>
<reference evidence="3 4" key="1">
    <citation type="journal article" date="2017" name="Lancet Infect. Dis.">
        <title>Global outbreak of severe Mycobacterium chimaera disease after cardiac surgery: a molecular epidemiological study.</title>
        <authorList>
            <person name="van Ingen J."/>
            <person name="Kohl T."/>
            <person name="Kranzer K."/>
            <person name="Hasse B."/>
            <person name="Keller P."/>
            <person name="Szafranska A."/>
            <person name="Hillemann D."/>
            <person name="Chand M."/>
            <person name="Schreiber P."/>
            <person name="Sommerstein R."/>
            <person name="Berger C."/>
            <person name="Genoni M."/>
            <person name="Ruegg C."/>
            <person name="Troillet N."/>
            <person name="Widmer A.F."/>
            <person name="Becker S.L."/>
            <person name="Herrmann M."/>
            <person name="Eckmanns T."/>
            <person name="Haller S."/>
            <person name="Hoeller C."/>
            <person name="Debast S.B."/>
            <person name="Wolfhagen M.J."/>
            <person name="Hopman J."/>
            <person name="Kluytmans J."/>
            <person name="Langelaar M."/>
            <person name="Notermans D.W."/>
            <person name="ten Oever J."/>
            <person name="van den Barselaar P."/>
            <person name="Vonk A.B.A."/>
            <person name="Vos M.C."/>
            <person name="Ahmed N."/>
            <person name="Brown T."/>
            <person name="Crook D."/>
            <person name="Lamagni T."/>
            <person name="Phin N."/>
            <person name="Smith E.G."/>
            <person name="Zambon M."/>
            <person name="Serr A."/>
            <person name="Goetting T."/>
            <person name="Ebner W."/>
            <person name="Thuermer A."/>
            <person name="Utpatel C."/>
            <person name="Sproer C."/>
            <person name="Bunk B."/>
            <person name="Nubel U."/>
            <person name="Bloemberg G."/>
            <person name="Bottger E."/>
            <person name="Niemann S."/>
            <person name="Wagner D."/>
            <person name="Sax H."/>
        </authorList>
    </citation>
    <scope>NUCLEOTIDE SEQUENCE [LARGE SCALE GENOMIC DNA]</scope>
    <source>
        <strain evidence="3 4">ZUERICH-2</strain>
    </source>
</reference>
<evidence type="ECO:0000313" key="4">
    <source>
        <dbReference type="Proteomes" id="UP000198286"/>
    </source>
</evidence>
<dbReference type="InterPro" id="IPR010427">
    <property type="entry name" value="DUF1023"/>
</dbReference>
<evidence type="ECO:0000259" key="2">
    <source>
        <dbReference type="Pfam" id="PF22905"/>
    </source>
</evidence>
<feature type="domain" description="Predicted hydrolase N-terminal" evidence="2">
    <location>
        <begin position="5"/>
        <end position="187"/>
    </location>
</feature>
<dbReference type="GO" id="GO:0016787">
    <property type="term" value="F:hydrolase activity"/>
    <property type="evidence" value="ECO:0007669"/>
    <property type="project" value="UniProtKB-KW"/>
</dbReference>
<protein>
    <submittedName>
        <fullName evidence="3">Alpha/beta hydrolase</fullName>
    </submittedName>
</protein>
<name>A0A7U5MQY3_MYCIT</name>
<dbReference type="EMBL" id="CP015267">
    <property type="protein sequence ID" value="ASL18102.1"/>
    <property type="molecule type" value="Genomic_DNA"/>
</dbReference>
<sequence>MAVAMELRHISIPFLVAEAGGDPWSLNAGLQAGRPARISDLARAFRAAGTSTSEAAAAFDAARRRFDAAWNRRNGEHPINDSDEVKRVSRSLGLQAAQLPKIAIDLEVIAATLAEVQRAAAGYIVALEYDLEDIDDEVCEALSDGNHCGVDGLRGEAVAETRAIVFALGQIRDRYAAALRAALDGLRTDGADPAEVSGVDELLIPPSDTSAARVKRWWDSLSANQKRLLTDQHPPELGNLNGIPADVRNSVNQAAMNDDLRRVENAARQRGIVPDALRDNALNNRDADVFANPAEYGLCVTDITRYQNAVKTNDFLSRDEGSAPQHGLPIMLWAYDPLAFGGKGRAAIAIGNPDKSRNTAVMIPGTNSSVRGGWMSDGPDDAINLYQQSLKADPFHTTAVLAWMGYDAPEFDHPHWQRTLTEPAELEQVGTPWRARQAGALLAADVNGLAATHEGSTPSHVTVLGHSYGSTTVADAFVNSGMRANDAVLTGCPGTDLAHRAADFRLEGGSLYVGAASTDAISWIGESGSGLPNGLNKTLGGPLGPWAGLGADPAHEAFGAVRFRAEVAGSHSLTPWFTDHAHYYDVGSEALHNMTQIVTGHGDRLAAEGMLAADRAQARIAIPRQVHTPLGTVSLPHVEIQMPIAVDPEWDRPARTVTNGHGF</sequence>
<organism evidence="3 4">
    <name type="scientific">Mycobacterium intracellulare subsp. chimaera</name>
    <dbReference type="NCBI Taxonomy" id="222805"/>
    <lineage>
        <taxon>Bacteria</taxon>
        <taxon>Bacillati</taxon>
        <taxon>Actinomycetota</taxon>
        <taxon>Actinomycetes</taxon>
        <taxon>Mycobacteriales</taxon>
        <taxon>Mycobacteriaceae</taxon>
        <taxon>Mycobacterium</taxon>
        <taxon>Mycobacterium avium complex (MAC)</taxon>
    </lineage>
</organism>
<evidence type="ECO:0000259" key="1">
    <source>
        <dbReference type="Pfam" id="PF06259"/>
    </source>
</evidence>
<evidence type="ECO:0000313" key="3">
    <source>
        <dbReference type="EMBL" id="ASL18102.1"/>
    </source>
</evidence>
<dbReference type="AlphaFoldDB" id="A0A7U5MQY3"/>
<dbReference type="Pfam" id="PF06259">
    <property type="entry name" value="Abhydrolase_8"/>
    <property type="match status" value="1"/>
</dbReference>
<feature type="domain" description="DUF1023" evidence="1">
    <location>
        <begin position="342"/>
        <end position="522"/>
    </location>
</feature>
<keyword evidence="3" id="KW-0378">Hydrolase</keyword>